<dbReference type="AlphaFoldDB" id="A0A3N4HQC1"/>
<proteinExistence type="predicted"/>
<evidence type="ECO:0000256" key="1">
    <source>
        <dbReference type="SAM" id="MobiDB-lite"/>
    </source>
</evidence>
<reference evidence="2 3" key="1">
    <citation type="journal article" date="2018" name="Nat. Ecol. Evol.">
        <title>Pezizomycetes genomes reveal the molecular basis of ectomycorrhizal truffle lifestyle.</title>
        <authorList>
            <person name="Murat C."/>
            <person name="Payen T."/>
            <person name="Noel B."/>
            <person name="Kuo A."/>
            <person name="Morin E."/>
            <person name="Chen J."/>
            <person name="Kohler A."/>
            <person name="Krizsan K."/>
            <person name="Balestrini R."/>
            <person name="Da Silva C."/>
            <person name="Montanini B."/>
            <person name="Hainaut M."/>
            <person name="Levati E."/>
            <person name="Barry K.W."/>
            <person name="Belfiori B."/>
            <person name="Cichocki N."/>
            <person name="Clum A."/>
            <person name="Dockter R.B."/>
            <person name="Fauchery L."/>
            <person name="Guy J."/>
            <person name="Iotti M."/>
            <person name="Le Tacon F."/>
            <person name="Lindquist E.A."/>
            <person name="Lipzen A."/>
            <person name="Malagnac F."/>
            <person name="Mello A."/>
            <person name="Molinier V."/>
            <person name="Miyauchi S."/>
            <person name="Poulain J."/>
            <person name="Riccioni C."/>
            <person name="Rubini A."/>
            <person name="Sitrit Y."/>
            <person name="Splivallo R."/>
            <person name="Traeger S."/>
            <person name="Wang M."/>
            <person name="Zifcakova L."/>
            <person name="Wipf D."/>
            <person name="Zambonelli A."/>
            <person name="Paolocci F."/>
            <person name="Nowrousian M."/>
            <person name="Ottonello S."/>
            <person name="Baldrian P."/>
            <person name="Spatafora J.W."/>
            <person name="Henrissat B."/>
            <person name="Nagy L.G."/>
            <person name="Aury J.M."/>
            <person name="Wincker P."/>
            <person name="Grigoriev I.V."/>
            <person name="Bonfante P."/>
            <person name="Martin F.M."/>
        </authorList>
    </citation>
    <scope>NUCLEOTIDE SEQUENCE [LARGE SCALE GENOMIC DNA]</scope>
    <source>
        <strain evidence="2 3">RN42</strain>
    </source>
</reference>
<dbReference type="Proteomes" id="UP000275078">
    <property type="component" value="Unassembled WGS sequence"/>
</dbReference>
<feature type="compositionally biased region" description="Acidic residues" evidence="1">
    <location>
        <begin position="56"/>
        <end position="67"/>
    </location>
</feature>
<protein>
    <submittedName>
        <fullName evidence="2">Uncharacterized protein</fullName>
    </submittedName>
</protein>
<feature type="region of interest" description="Disordered" evidence="1">
    <location>
        <begin position="1"/>
        <end position="133"/>
    </location>
</feature>
<accession>A0A3N4HQC1</accession>
<sequence>MPVTTRSASLKLSVAPEAEPQQLSETTLAVGTAELSGSRKRRAPTIDPEEDKHDSNDDDDSEAATEPDENHFGAFEADTGGPVGTVGRTFYHPPRASTQRSESQSDRLPSPPEPSSSRHRGSATILPPKRVRLHPRQPLSEFLLEIPEEIDPTLSSNPLDLERRSEERRPVYDGEYLKIKDMLRRRVGAREGRSGRAGFGGSTGRSTSMEPPFKIYEDK</sequence>
<keyword evidence="3" id="KW-1185">Reference proteome</keyword>
<feature type="region of interest" description="Disordered" evidence="1">
    <location>
        <begin position="188"/>
        <end position="219"/>
    </location>
</feature>
<name>A0A3N4HQC1_ASCIM</name>
<evidence type="ECO:0000313" key="3">
    <source>
        <dbReference type="Proteomes" id="UP000275078"/>
    </source>
</evidence>
<gene>
    <name evidence="2" type="ORF">BJ508DRAFT_313076</name>
</gene>
<dbReference type="EMBL" id="ML119796">
    <property type="protein sequence ID" value="RPA74251.1"/>
    <property type="molecule type" value="Genomic_DNA"/>
</dbReference>
<evidence type="ECO:0000313" key="2">
    <source>
        <dbReference type="EMBL" id="RPA74251.1"/>
    </source>
</evidence>
<feature type="compositionally biased region" description="Polar residues" evidence="1">
    <location>
        <begin position="1"/>
        <end position="10"/>
    </location>
</feature>
<organism evidence="2 3">
    <name type="scientific">Ascobolus immersus RN42</name>
    <dbReference type="NCBI Taxonomy" id="1160509"/>
    <lineage>
        <taxon>Eukaryota</taxon>
        <taxon>Fungi</taxon>
        <taxon>Dikarya</taxon>
        <taxon>Ascomycota</taxon>
        <taxon>Pezizomycotina</taxon>
        <taxon>Pezizomycetes</taxon>
        <taxon>Pezizales</taxon>
        <taxon>Ascobolaceae</taxon>
        <taxon>Ascobolus</taxon>
    </lineage>
</organism>